<name>A0A291MZT3_SPHYA</name>
<dbReference type="Gene3D" id="3.30.300.220">
    <property type="match status" value="1"/>
</dbReference>
<dbReference type="GO" id="GO:0004300">
    <property type="term" value="F:enoyl-CoA hydratase activity"/>
    <property type="evidence" value="ECO:0007669"/>
    <property type="project" value="UniProtKB-EC"/>
</dbReference>
<dbReference type="GeneID" id="57777533"/>
<dbReference type="SUPFAM" id="SSF52096">
    <property type="entry name" value="ClpP/crotonase"/>
    <property type="match status" value="1"/>
</dbReference>
<protein>
    <submittedName>
        <fullName evidence="4">Enoyl-CoA hydratase</fullName>
        <ecNumber evidence="4">4.2.1.17</ecNumber>
    </submittedName>
</protein>
<dbReference type="Proteomes" id="UP000219422">
    <property type="component" value="Chromosome"/>
</dbReference>
<keyword evidence="2 4" id="KW-0456">Lyase</keyword>
<organism evidence="4 5">
    <name type="scientific">Sphingobium yanoikuyae</name>
    <name type="common">Sphingomonas yanoikuyae</name>
    <dbReference type="NCBI Taxonomy" id="13690"/>
    <lineage>
        <taxon>Bacteria</taxon>
        <taxon>Pseudomonadati</taxon>
        <taxon>Pseudomonadota</taxon>
        <taxon>Alphaproteobacteria</taxon>
        <taxon>Sphingomonadales</taxon>
        <taxon>Sphingomonadaceae</taxon>
        <taxon>Sphingobium</taxon>
    </lineage>
</organism>
<evidence type="ECO:0000256" key="2">
    <source>
        <dbReference type="ARBA" id="ARBA00023239"/>
    </source>
</evidence>
<evidence type="ECO:0000313" key="4">
    <source>
        <dbReference type="EMBL" id="ATI80623.1"/>
    </source>
</evidence>
<evidence type="ECO:0000256" key="1">
    <source>
        <dbReference type="ARBA" id="ARBA00005254"/>
    </source>
</evidence>
<evidence type="ECO:0000256" key="3">
    <source>
        <dbReference type="RuleBase" id="RU003707"/>
    </source>
</evidence>
<dbReference type="KEGG" id="sya:A6768_11885"/>
<dbReference type="Gene3D" id="3.90.226.20">
    <property type="match status" value="1"/>
</dbReference>
<comment type="similarity">
    <text evidence="1 3">Belongs to the enoyl-CoA hydratase/isomerase family.</text>
</comment>
<dbReference type="FunFam" id="3.90.226.10:FF:000009">
    <property type="entry name" value="Carnitinyl-CoA dehydratase"/>
    <property type="match status" value="1"/>
</dbReference>
<dbReference type="InterPro" id="IPR018376">
    <property type="entry name" value="Enoyl-CoA_hyd/isom_CS"/>
</dbReference>
<dbReference type="PROSITE" id="PS00166">
    <property type="entry name" value="ENOYL_COA_HYDRATASE"/>
    <property type="match status" value="1"/>
</dbReference>
<dbReference type="InterPro" id="IPR029045">
    <property type="entry name" value="ClpP/crotonase-like_dom_sf"/>
</dbReference>
<dbReference type="RefSeq" id="WP_097383748.1">
    <property type="nucleotide sequence ID" value="NZ_CP023741.1"/>
</dbReference>
<dbReference type="CDD" id="cd06558">
    <property type="entry name" value="crotonase-like"/>
    <property type="match status" value="1"/>
</dbReference>
<gene>
    <name evidence="4" type="ORF">A6768_11885</name>
</gene>
<accession>A0A291MZT3</accession>
<dbReference type="InterPro" id="IPR014748">
    <property type="entry name" value="Enoyl-CoA_hydra_C"/>
</dbReference>
<dbReference type="InterPro" id="IPR001753">
    <property type="entry name" value="Enoyl-CoA_hydra/iso"/>
</dbReference>
<dbReference type="PANTHER" id="PTHR11941:SF54">
    <property type="entry name" value="ENOYL-COA HYDRATASE, MITOCHONDRIAL"/>
    <property type="match status" value="1"/>
</dbReference>
<evidence type="ECO:0000313" key="5">
    <source>
        <dbReference type="Proteomes" id="UP000219422"/>
    </source>
</evidence>
<dbReference type="Gene3D" id="1.10.12.10">
    <property type="entry name" value="Lyase 2-enoyl-coa Hydratase, Chain A, domain 2"/>
    <property type="match status" value="1"/>
</dbReference>
<dbReference type="AlphaFoldDB" id="A0A291MZT3"/>
<sequence length="257" mass="26789">MSEYVTVVREGPLTILTINRPEASNALNEGAQFAMEAAFDAFAADDDQWVAIVTGAGGKAFCAGHDLKQQAAGGGLVTPPSGFGGLTARKDLNKPVIAAVNGVAMGGGFELALACDIVVASAHAAFALPEVRVGIAALAGGIQTLPQVIGQKHAMGMLLTGRRVSAAEGHTLGFVNEVTEGDVLEAARRWAAEILGASPMSVRATKEAVARGLSTPLDQAMTEQWDYPAMKAMLASEDYIEGPQAFAEKRKPQWKGR</sequence>
<reference evidence="4 5" key="1">
    <citation type="submission" date="2017-10" db="EMBL/GenBank/DDBJ databases">
        <title>Sphingobium yanoikuyae S72.</title>
        <authorList>
            <person name="Sanchez E."/>
            <person name="Bustos P."/>
            <person name="Mendoza P."/>
            <person name="Guo X."/>
            <person name="Mendoza A."/>
        </authorList>
    </citation>
    <scope>NUCLEOTIDE SEQUENCE [LARGE SCALE GENOMIC DNA]</scope>
    <source>
        <strain evidence="4 5">S72</strain>
    </source>
</reference>
<dbReference type="Pfam" id="PF00378">
    <property type="entry name" value="ECH_1"/>
    <property type="match status" value="1"/>
</dbReference>
<dbReference type="EMBL" id="CP023741">
    <property type="protein sequence ID" value="ATI80623.1"/>
    <property type="molecule type" value="Genomic_DNA"/>
</dbReference>
<dbReference type="EC" id="4.2.1.17" evidence="4"/>
<dbReference type="PANTHER" id="PTHR11941">
    <property type="entry name" value="ENOYL-COA HYDRATASE-RELATED"/>
    <property type="match status" value="1"/>
</dbReference>
<proteinExistence type="inferred from homology"/>
<dbReference type="GO" id="GO:0006635">
    <property type="term" value="P:fatty acid beta-oxidation"/>
    <property type="evidence" value="ECO:0007669"/>
    <property type="project" value="TreeGrafter"/>
</dbReference>